<keyword evidence="5" id="KW-1185">Reference proteome</keyword>
<feature type="domain" description="STAS" evidence="3">
    <location>
        <begin position="22"/>
        <end position="131"/>
    </location>
</feature>
<dbReference type="InterPro" id="IPR002645">
    <property type="entry name" value="STAS_dom"/>
</dbReference>
<name>A0ABX1JYK8_9CELL</name>
<dbReference type="InterPro" id="IPR003658">
    <property type="entry name" value="Anti-sigma_ant"/>
</dbReference>
<dbReference type="PANTHER" id="PTHR33495:SF2">
    <property type="entry name" value="ANTI-SIGMA FACTOR ANTAGONIST TM_1081-RELATED"/>
    <property type="match status" value="1"/>
</dbReference>
<dbReference type="InterPro" id="IPR036513">
    <property type="entry name" value="STAS_dom_sf"/>
</dbReference>
<sequence>MRSSRACRECLNFRRGTGEHRVRVTSRDVGTRTVVEVDGEVDVSTADALRECVHDLLDRERTDLVVDLGNVTFMDSTGLGVLVGSLKKVRLLGGRLQLVISTERVRQLFRITALLPVFTVHDTLDDALADDGSVA</sequence>
<dbReference type="PANTHER" id="PTHR33495">
    <property type="entry name" value="ANTI-SIGMA FACTOR ANTAGONIST TM_1081-RELATED-RELATED"/>
    <property type="match status" value="1"/>
</dbReference>
<evidence type="ECO:0000256" key="1">
    <source>
        <dbReference type="ARBA" id="ARBA00009013"/>
    </source>
</evidence>
<dbReference type="SUPFAM" id="SSF52091">
    <property type="entry name" value="SpoIIaa-like"/>
    <property type="match status" value="1"/>
</dbReference>
<dbReference type="Proteomes" id="UP000777774">
    <property type="component" value="Unassembled WGS sequence"/>
</dbReference>
<evidence type="ECO:0000313" key="5">
    <source>
        <dbReference type="Proteomes" id="UP000777774"/>
    </source>
</evidence>
<dbReference type="Pfam" id="PF01740">
    <property type="entry name" value="STAS"/>
    <property type="match status" value="1"/>
</dbReference>
<comment type="similarity">
    <text evidence="1 2">Belongs to the anti-sigma-factor antagonist family.</text>
</comment>
<reference evidence="4 5" key="1">
    <citation type="submission" date="2020-04" db="EMBL/GenBank/DDBJ databases">
        <title>MicrobeNet Type strains.</title>
        <authorList>
            <person name="Nicholson A.C."/>
        </authorList>
    </citation>
    <scope>NUCLEOTIDE SEQUENCE [LARGE SCALE GENOMIC DNA]</scope>
    <source>
        <strain evidence="4 5">ATCC BAA-787</strain>
    </source>
</reference>
<evidence type="ECO:0000313" key="4">
    <source>
        <dbReference type="EMBL" id="NKY39354.1"/>
    </source>
</evidence>
<dbReference type="NCBIfam" id="TIGR00377">
    <property type="entry name" value="ant_ant_sig"/>
    <property type="match status" value="1"/>
</dbReference>
<dbReference type="CDD" id="cd07043">
    <property type="entry name" value="STAS_anti-anti-sigma_factors"/>
    <property type="match status" value="1"/>
</dbReference>
<dbReference type="PROSITE" id="PS50801">
    <property type="entry name" value="STAS"/>
    <property type="match status" value="1"/>
</dbReference>
<evidence type="ECO:0000256" key="2">
    <source>
        <dbReference type="RuleBase" id="RU003749"/>
    </source>
</evidence>
<dbReference type="Gene3D" id="3.30.750.24">
    <property type="entry name" value="STAS domain"/>
    <property type="match status" value="1"/>
</dbReference>
<gene>
    <name evidence="4" type="ORF">HGA02_07360</name>
</gene>
<organism evidence="4 5">
    <name type="scientific">Cellulomonas septica</name>
    <dbReference type="NCBI Taxonomy" id="285080"/>
    <lineage>
        <taxon>Bacteria</taxon>
        <taxon>Bacillati</taxon>
        <taxon>Actinomycetota</taxon>
        <taxon>Actinomycetes</taxon>
        <taxon>Micrococcales</taxon>
        <taxon>Cellulomonadaceae</taxon>
        <taxon>Cellulomonas</taxon>
    </lineage>
</organism>
<comment type="caution">
    <text evidence="4">The sequence shown here is derived from an EMBL/GenBank/DDBJ whole genome shotgun (WGS) entry which is preliminary data.</text>
</comment>
<accession>A0ABX1JYK8</accession>
<dbReference type="EMBL" id="JAAXOY010000137">
    <property type="protein sequence ID" value="NKY39354.1"/>
    <property type="molecule type" value="Genomic_DNA"/>
</dbReference>
<proteinExistence type="inferred from homology"/>
<protein>
    <recommendedName>
        <fullName evidence="2">Anti-sigma factor antagonist</fullName>
    </recommendedName>
</protein>
<evidence type="ECO:0000259" key="3">
    <source>
        <dbReference type="PROSITE" id="PS50801"/>
    </source>
</evidence>